<dbReference type="InterPro" id="IPR010146">
    <property type="entry name" value="CRISPR-assoc_prot_Csn2-typ"/>
</dbReference>
<evidence type="ECO:0000313" key="2">
    <source>
        <dbReference type="Proteomes" id="UP001438112"/>
    </source>
</evidence>
<dbReference type="Gene3D" id="3.40.50.11940">
    <property type="match status" value="1"/>
</dbReference>
<dbReference type="Proteomes" id="UP001438112">
    <property type="component" value="Unassembled WGS sequence"/>
</dbReference>
<sequence>MIISYENHDAINDFNSGLMIMATSNHTVLLELINGFRERNNLIRIFDDKYEELYLKKYVDFYGDLINFSGLSSKNITAIINKIIAGLGNDDINNLQHHNIEIRKAIQSHLFMIDVPLTVDFDVSILEIFKNAKIHLEDDIIDDPYDIINLLIRLNIEIDDKSMIVVSNLANYLDDNQLADIHSLCIESGLSILDIEYENLSINRSSTCRYYFIDNDFVDWQY</sequence>
<accession>A0ABP9ZHQ1</accession>
<reference evidence="1 2" key="1">
    <citation type="submission" date="2024-03" db="EMBL/GenBank/DDBJ databases">
        <title>Inconsistent identification of Apilactobacillus kunkeei-related strains obtained by well-developed overall genome related indices.</title>
        <authorList>
            <person name="Maeno S."/>
            <person name="Endo A."/>
        </authorList>
    </citation>
    <scope>NUCLEOTIDE SEQUENCE [LARGE SCALE GENOMIC DNA]</scope>
    <source>
        <strain evidence="1 2">20H-10</strain>
    </source>
</reference>
<name>A0ABP9ZHQ1_9LACO</name>
<dbReference type="NCBIfam" id="TIGR01866">
    <property type="entry name" value="cas_Csn2"/>
    <property type="match status" value="1"/>
</dbReference>
<proteinExistence type="predicted"/>
<dbReference type="RefSeq" id="WP_353317787.1">
    <property type="nucleotide sequence ID" value="NZ_BAABVV010000033.1"/>
</dbReference>
<dbReference type="InterPro" id="IPR038600">
    <property type="entry name" value="Csn2_sf"/>
</dbReference>
<keyword evidence="2" id="KW-1185">Reference proteome</keyword>
<comment type="caution">
    <text evidence="1">The sequence shown here is derived from an EMBL/GenBank/DDBJ whole genome shotgun (WGS) entry which is preliminary data.</text>
</comment>
<organism evidence="1 2">
    <name type="scientific">Apilactobacillus apinorum</name>
    <dbReference type="NCBI Taxonomy" id="1218495"/>
    <lineage>
        <taxon>Bacteria</taxon>
        <taxon>Bacillati</taxon>
        <taxon>Bacillota</taxon>
        <taxon>Bacilli</taxon>
        <taxon>Lactobacillales</taxon>
        <taxon>Lactobacillaceae</taxon>
        <taxon>Apilactobacillus</taxon>
    </lineage>
</organism>
<gene>
    <name evidence="1" type="ORF">AP20H10_06790</name>
</gene>
<dbReference type="EMBL" id="BAABVV010000033">
    <property type="protein sequence ID" value="GAA6114316.1"/>
    <property type="molecule type" value="Genomic_DNA"/>
</dbReference>
<protein>
    <recommendedName>
        <fullName evidence="3">CRISPR-associated Csn2 family protein</fullName>
    </recommendedName>
</protein>
<evidence type="ECO:0008006" key="3">
    <source>
        <dbReference type="Google" id="ProtNLM"/>
    </source>
</evidence>
<evidence type="ECO:0000313" key="1">
    <source>
        <dbReference type="EMBL" id="GAA6114316.1"/>
    </source>
</evidence>